<comment type="caution">
    <text evidence="2">The sequence shown here is derived from an EMBL/GenBank/DDBJ whole genome shotgun (WGS) entry which is preliminary data.</text>
</comment>
<name>A0A5C4WFU4_9ACTN</name>
<reference evidence="2 3" key="1">
    <citation type="journal article" date="2016" name="Int. J. Syst. Evol. Microbiol.">
        <title>Nocardioides albidus sp. nov., an actinobacterium isolated from garden soil.</title>
        <authorList>
            <person name="Singh H."/>
            <person name="Du J."/>
            <person name="Trinh H."/>
            <person name="Won K."/>
            <person name="Yang J.E."/>
            <person name="Yin C."/>
            <person name="Kook M."/>
            <person name="Yi T.H."/>
        </authorList>
    </citation>
    <scope>NUCLEOTIDE SEQUENCE [LARGE SCALE GENOMIC DNA]</scope>
    <source>
        <strain evidence="2 3">CCTCC AB 2015297</strain>
    </source>
</reference>
<feature type="compositionally biased region" description="Low complexity" evidence="1">
    <location>
        <begin position="86"/>
        <end position="104"/>
    </location>
</feature>
<feature type="region of interest" description="Disordered" evidence="1">
    <location>
        <begin position="86"/>
        <end position="111"/>
    </location>
</feature>
<evidence type="ECO:0000313" key="2">
    <source>
        <dbReference type="EMBL" id="TNM47220.1"/>
    </source>
</evidence>
<dbReference type="AlphaFoldDB" id="A0A5C4WFU4"/>
<dbReference type="Proteomes" id="UP000313231">
    <property type="component" value="Unassembled WGS sequence"/>
</dbReference>
<dbReference type="RefSeq" id="WP_139621448.1">
    <property type="nucleotide sequence ID" value="NZ_VDMP01000015.1"/>
</dbReference>
<protein>
    <submittedName>
        <fullName evidence="2">Uncharacterized protein</fullName>
    </submittedName>
</protein>
<dbReference type="OrthoDB" id="3793472at2"/>
<evidence type="ECO:0000256" key="1">
    <source>
        <dbReference type="SAM" id="MobiDB-lite"/>
    </source>
</evidence>
<gene>
    <name evidence="2" type="ORF">FHP29_03360</name>
</gene>
<keyword evidence="3" id="KW-1185">Reference proteome</keyword>
<sequence length="111" mass="11713">MDLGTRPDATADLLSRVRDRIHSRNTLIIEEWEDITTWASDHVVTGPAGVATITEGYLDTGIPIVGAGAPLVSEFALRSWSRSSAGPRMVGRRMSGGSSSAPGGCPTCTTR</sequence>
<evidence type="ECO:0000313" key="3">
    <source>
        <dbReference type="Proteomes" id="UP000313231"/>
    </source>
</evidence>
<accession>A0A5C4WFU4</accession>
<organism evidence="2 3">
    <name type="scientific">Nocardioides albidus</name>
    <dbReference type="NCBI Taxonomy" id="1517589"/>
    <lineage>
        <taxon>Bacteria</taxon>
        <taxon>Bacillati</taxon>
        <taxon>Actinomycetota</taxon>
        <taxon>Actinomycetes</taxon>
        <taxon>Propionibacteriales</taxon>
        <taxon>Nocardioidaceae</taxon>
        <taxon>Nocardioides</taxon>
    </lineage>
</organism>
<proteinExistence type="predicted"/>
<dbReference type="EMBL" id="VDMP01000015">
    <property type="protein sequence ID" value="TNM47220.1"/>
    <property type="molecule type" value="Genomic_DNA"/>
</dbReference>